<gene>
    <name evidence="1" type="ORF">E2C01_084580</name>
</gene>
<evidence type="ECO:0000313" key="1">
    <source>
        <dbReference type="EMBL" id="MPC89626.1"/>
    </source>
</evidence>
<dbReference type="EMBL" id="VSRR010081650">
    <property type="protein sequence ID" value="MPC89626.1"/>
    <property type="molecule type" value="Genomic_DNA"/>
</dbReference>
<organism evidence="1 2">
    <name type="scientific">Portunus trituberculatus</name>
    <name type="common">Swimming crab</name>
    <name type="synonym">Neptunus trituberculatus</name>
    <dbReference type="NCBI Taxonomy" id="210409"/>
    <lineage>
        <taxon>Eukaryota</taxon>
        <taxon>Metazoa</taxon>
        <taxon>Ecdysozoa</taxon>
        <taxon>Arthropoda</taxon>
        <taxon>Crustacea</taxon>
        <taxon>Multicrustacea</taxon>
        <taxon>Malacostraca</taxon>
        <taxon>Eumalacostraca</taxon>
        <taxon>Eucarida</taxon>
        <taxon>Decapoda</taxon>
        <taxon>Pleocyemata</taxon>
        <taxon>Brachyura</taxon>
        <taxon>Eubrachyura</taxon>
        <taxon>Portunoidea</taxon>
        <taxon>Portunidae</taxon>
        <taxon>Portuninae</taxon>
        <taxon>Portunus</taxon>
    </lineage>
</organism>
<comment type="caution">
    <text evidence="1">The sequence shown here is derived from an EMBL/GenBank/DDBJ whole genome shotgun (WGS) entry which is preliminary data.</text>
</comment>
<reference evidence="1 2" key="1">
    <citation type="submission" date="2019-05" db="EMBL/GenBank/DDBJ databases">
        <title>Another draft genome of Portunus trituberculatus and its Hox gene families provides insights of decapod evolution.</title>
        <authorList>
            <person name="Jeong J.-H."/>
            <person name="Song I."/>
            <person name="Kim S."/>
            <person name="Choi T."/>
            <person name="Kim D."/>
            <person name="Ryu S."/>
            <person name="Kim W."/>
        </authorList>
    </citation>
    <scope>NUCLEOTIDE SEQUENCE [LARGE SCALE GENOMIC DNA]</scope>
    <source>
        <tissue evidence="1">Muscle</tissue>
    </source>
</reference>
<protein>
    <submittedName>
        <fullName evidence="1">Uncharacterized protein</fullName>
    </submittedName>
</protein>
<evidence type="ECO:0000313" key="2">
    <source>
        <dbReference type="Proteomes" id="UP000324222"/>
    </source>
</evidence>
<accession>A0A5B7J6P0</accession>
<dbReference type="Proteomes" id="UP000324222">
    <property type="component" value="Unassembled WGS sequence"/>
</dbReference>
<keyword evidence="2" id="KW-1185">Reference proteome</keyword>
<dbReference type="AlphaFoldDB" id="A0A5B7J6P0"/>
<sequence>MEHASPDLMPPYNNRPVAVKMAGSHASLCLLSNTPRLIRVDATSDLFTYHGQKRPPLLKKT</sequence>
<name>A0A5B7J6P0_PORTR</name>
<proteinExistence type="predicted"/>